<dbReference type="OrthoDB" id="31183at2759"/>
<dbReference type="GO" id="GO:0030686">
    <property type="term" value="C:90S preribosome"/>
    <property type="evidence" value="ECO:0007669"/>
    <property type="project" value="TreeGrafter"/>
</dbReference>
<comment type="subcellular location">
    <subcellularLocation>
        <location evidence="1">Nucleus</location>
        <location evidence="1">Nucleolus</location>
    </subcellularLocation>
</comment>
<organism evidence="3 4">
    <name type="scientific">Trypanosoma conorhini</name>
    <dbReference type="NCBI Taxonomy" id="83891"/>
    <lineage>
        <taxon>Eukaryota</taxon>
        <taxon>Discoba</taxon>
        <taxon>Euglenozoa</taxon>
        <taxon>Kinetoplastea</taxon>
        <taxon>Metakinetoplastina</taxon>
        <taxon>Trypanosomatida</taxon>
        <taxon>Trypanosomatidae</taxon>
        <taxon>Trypanosoma</taxon>
    </lineage>
</organism>
<dbReference type="EMBL" id="MKKU01000676">
    <property type="protein sequence ID" value="RNF04488.1"/>
    <property type="molecule type" value="Genomic_DNA"/>
</dbReference>
<keyword evidence="1" id="KW-0539">Nucleus</keyword>
<dbReference type="InterPro" id="IPR040191">
    <property type="entry name" value="UTP10"/>
</dbReference>
<dbReference type="GO" id="GO:0000462">
    <property type="term" value="P:maturation of SSU-rRNA from tricistronic rRNA transcript (SSU-rRNA, 5.8S rRNA, LSU-rRNA)"/>
    <property type="evidence" value="ECO:0007669"/>
    <property type="project" value="TreeGrafter"/>
</dbReference>
<name>A0A422NGA3_9TRYP</name>
<reference evidence="3 4" key="1">
    <citation type="journal article" date="2018" name="BMC Genomics">
        <title>Genomic comparison of Trypanosoma conorhini and Trypanosoma rangeli to Trypanosoma cruzi strains of high and low virulence.</title>
        <authorList>
            <person name="Bradwell K.R."/>
            <person name="Koparde V.N."/>
            <person name="Matveyev A.V."/>
            <person name="Serrano M.G."/>
            <person name="Alves J.M."/>
            <person name="Parikh H."/>
            <person name="Huang B."/>
            <person name="Lee V."/>
            <person name="Espinosa-Alvarez O."/>
            <person name="Ortiz P.A."/>
            <person name="Costa-Martins A.G."/>
            <person name="Teixeira M.M."/>
            <person name="Buck G.A."/>
        </authorList>
    </citation>
    <scope>NUCLEOTIDE SEQUENCE [LARGE SCALE GENOMIC DNA]</scope>
    <source>
        <strain evidence="3 4">025E</strain>
    </source>
</reference>
<dbReference type="GeneID" id="40321557"/>
<sequence>MASQLAAQLQKLQQRPVGEKRLSQSFLFDAGEARSFSREQIHQLAVHGLQTLVALDNRLHPFIEELFHPYKSRVERKLLSAEENRALNATLEQFLTLLSPHLFLTAAHQVFEYLVRVHEVHVYNVEAVLRTFLPYHDHSLFARAVMLLDLRDTGFAFLESNQQHGAPLLREHLVVACAGSRKALRMVCLTLAAAVRMKVHNGAANALFAGVAVQLASHPDAEALWRVLLPFVVEFLSGAVTGSERGDAQQELRLQEDVQGGSAAALLPSREVVCSALVVLAAWSSEVQLSVPTLATVMKPIVRALSRAVEDVAAASSSSSSPTGAGAAVPVSDLLAVLDLLFYTQRTAVAQVTFAPQIHLLLAFPWKQWAPWITAAAEEAANAGGGIYDSLIAVLLRQCLQRLRVAHSVESVAPDVLHFVQCAVEDLPLTDALVAEVIQALLACQLPHSAAGSCRDKDVANATAAEEDEKEEATAENSGDAEARANASSLVTAWMRALERRFSYAFDATLSRLLNDVATQAATAAFLAQHLSGTRYELLDVQGASGATERLPLFSCLLHPLPEVRLLAARAMAHMTARQLLASSSAPGGGGGNSMLELLEHVVCYEQSPTVAEEFLHTAAAAMEKLLASLASPDAGLSSLEHGVILPHLRSVIRALWAMTTQHDVAVQRSFFAVALQPLLRFLDARPSNASRGKRRKPTPQAGPGPDAFQGAVRGLALYYLALQYVELGHQESTEENTPGAAAAARARRELIAELEARLAAVVPGMGRTPAFFTITGDDGAASTAERSEAAEDSSSDDDEGDANAGDAKRAGKRTKKPTHASGKPAEATAGVGSDDGYLSVFECLPLLELLRAEADARLQPVLAQLLGKAEEGAPHLSRGSRAAMVECCLACASQLAASEAAAADAVTRTLLQFFLGEEKTVTGAGAGSDAGYLERLQEAQRAAQRRVSEQVGRGAKNSLGAPYVPKDALTAAIGGNSAPKRRGAPAERRRHGWQRGGGA</sequence>
<feature type="region of interest" description="Disordered" evidence="2">
    <location>
        <begin position="971"/>
        <end position="1000"/>
    </location>
</feature>
<keyword evidence="1" id="KW-0698">rRNA processing</keyword>
<dbReference type="GO" id="GO:0030515">
    <property type="term" value="F:snoRNA binding"/>
    <property type="evidence" value="ECO:0007669"/>
    <property type="project" value="TreeGrafter"/>
</dbReference>
<dbReference type="GO" id="GO:0032040">
    <property type="term" value="C:small-subunit processome"/>
    <property type="evidence" value="ECO:0007669"/>
    <property type="project" value="TreeGrafter"/>
</dbReference>
<evidence type="ECO:0000313" key="4">
    <source>
        <dbReference type="Proteomes" id="UP000284403"/>
    </source>
</evidence>
<proteinExistence type="inferred from homology"/>
<gene>
    <name evidence="3" type="ORF">Tco025E_07946</name>
</gene>
<comment type="function">
    <text evidence="1">Involved in nucleolar processing of pre-18S ribosomal RNA.</text>
</comment>
<dbReference type="Proteomes" id="UP000284403">
    <property type="component" value="Unassembled WGS sequence"/>
</dbReference>
<dbReference type="AlphaFoldDB" id="A0A422NGA3"/>
<keyword evidence="1" id="KW-0687">Ribonucleoprotein</keyword>
<evidence type="ECO:0000256" key="1">
    <source>
        <dbReference type="RuleBase" id="RU367065"/>
    </source>
</evidence>
<protein>
    <recommendedName>
        <fullName evidence="1">HEAT repeat-containing protein 1</fullName>
    </recommendedName>
</protein>
<dbReference type="RefSeq" id="XP_029225057.1">
    <property type="nucleotide sequence ID" value="XM_029374804.1"/>
</dbReference>
<accession>A0A422NGA3</accession>
<comment type="caution">
    <text evidence="3">The sequence shown here is derived from an EMBL/GenBank/DDBJ whole genome shotgun (WGS) entry which is preliminary data.</text>
</comment>
<feature type="region of interest" description="Disordered" evidence="2">
    <location>
        <begin position="687"/>
        <end position="708"/>
    </location>
</feature>
<evidence type="ECO:0000256" key="2">
    <source>
        <dbReference type="SAM" id="MobiDB-lite"/>
    </source>
</evidence>
<comment type="similarity">
    <text evidence="1">Belongs to the HEATR1/UTP10 family.</text>
</comment>
<feature type="compositionally biased region" description="Basic residues" evidence="2">
    <location>
        <begin position="980"/>
        <end position="994"/>
    </location>
</feature>
<dbReference type="GO" id="GO:0034455">
    <property type="term" value="C:t-UTP complex"/>
    <property type="evidence" value="ECO:0007669"/>
    <property type="project" value="TreeGrafter"/>
</dbReference>
<dbReference type="GO" id="GO:0045943">
    <property type="term" value="P:positive regulation of transcription by RNA polymerase I"/>
    <property type="evidence" value="ECO:0007669"/>
    <property type="project" value="TreeGrafter"/>
</dbReference>
<feature type="region of interest" description="Disordered" evidence="2">
    <location>
        <begin position="777"/>
        <end position="830"/>
    </location>
</feature>
<keyword evidence="1" id="KW-0690">Ribosome biogenesis</keyword>
<feature type="region of interest" description="Disordered" evidence="2">
    <location>
        <begin position="460"/>
        <end position="482"/>
    </location>
</feature>
<evidence type="ECO:0000313" key="3">
    <source>
        <dbReference type="EMBL" id="RNF04488.1"/>
    </source>
</evidence>
<dbReference type="PANTHER" id="PTHR13457:SF1">
    <property type="entry name" value="HEAT REPEAT-CONTAINING PROTEIN 1"/>
    <property type="match status" value="1"/>
</dbReference>
<dbReference type="PANTHER" id="PTHR13457">
    <property type="entry name" value="BAP28"/>
    <property type="match status" value="1"/>
</dbReference>
<keyword evidence="4" id="KW-1185">Reference proteome</keyword>
<feature type="compositionally biased region" description="Acidic residues" evidence="2">
    <location>
        <begin position="791"/>
        <end position="802"/>
    </location>
</feature>